<keyword evidence="10" id="KW-1185">Reference proteome</keyword>
<dbReference type="InterPro" id="IPR019127">
    <property type="entry name" value="Exosortase"/>
</dbReference>
<feature type="transmembrane region" description="Helical" evidence="8">
    <location>
        <begin position="21"/>
        <end position="40"/>
    </location>
</feature>
<proteinExistence type="predicted"/>
<dbReference type="RefSeq" id="WP_259098874.1">
    <property type="nucleotide sequence ID" value="NZ_CP130454.1"/>
</dbReference>
<keyword evidence="6 8" id="KW-1133">Transmembrane helix</keyword>
<organism evidence="9 10">
    <name type="scientific">Candidatus Fervidibacter sacchari</name>
    <dbReference type="NCBI Taxonomy" id="1448929"/>
    <lineage>
        <taxon>Bacteria</taxon>
        <taxon>Candidatus Fervidibacterota</taxon>
        <taxon>Candidatus Fervidibacter</taxon>
    </lineage>
</organism>
<dbReference type="NCBIfam" id="TIGR02602">
    <property type="entry name" value="8TM_EpsH"/>
    <property type="match status" value="1"/>
</dbReference>
<protein>
    <submittedName>
        <fullName evidence="9">Exosortase</fullName>
    </submittedName>
</protein>
<keyword evidence="7 8" id="KW-0472">Membrane</keyword>
<evidence type="ECO:0000313" key="9">
    <source>
        <dbReference type="EMBL" id="MCS3920281.1"/>
    </source>
</evidence>
<dbReference type="InterPro" id="IPR013426">
    <property type="entry name" value="EpsH-like"/>
</dbReference>
<reference evidence="9 10" key="1">
    <citation type="submission" date="2022-08" db="EMBL/GenBank/DDBJ databases">
        <title>Bacterial and archaeal communities from various locations to study Microbial Dark Matter (Phase II).</title>
        <authorList>
            <person name="Stepanauskas R."/>
        </authorList>
    </citation>
    <scope>NUCLEOTIDE SEQUENCE [LARGE SCALE GENOMIC DNA]</scope>
    <source>
        <strain evidence="9 10">PD1</strain>
    </source>
</reference>
<name>A0ABT2EQQ7_9BACT</name>
<feature type="transmembrane region" description="Helical" evidence="8">
    <location>
        <begin position="88"/>
        <end position="105"/>
    </location>
</feature>
<evidence type="ECO:0000256" key="2">
    <source>
        <dbReference type="ARBA" id="ARBA00022475"/>
    </source>
</evidence>
<dbReference type="Pfam" id="PF09721">
    <property type="entry name" value="Exosortase_EpsH"/>
    <property type="match status" value="1"/>
</dbReference>
<comment type="caution">
    <text evidence="9">The sequence shown here is derived from an EMBL/GenBank/DDBJ whole genome shotgun (WGS) entry which is preliminary data.</text>
</comment>
<evidence type="ECO:0000256" key="4">
    <source>
        <dbReference type="ARBA" id="ARBA00022692"/>
    </source>
</evidence>
<evidence type="ECO:0000313" key="10">
    <source>
        <dbReference type="Proteomes" id="UP001204798"/>
    </source>
</evidence>
<dbReference type="EMBL" id="JANUCP010000005">
    <property type="protein sequence ID" value="MCS3920281.1"/>
    <property type="molecule type" value="Genomic_DNA"/>
</dbReference>
<feature type="transmembrane region" description="Helical" evidence="8">
    <location>
        <begin position="166"/>
        <end position="190"/>
    </location>
</feature>
<feature type="transmembrane region" description="Helical" evidence="8">
    <location>
        <begin position="202"/>
        <end position="220"/>
    </location>
</feature>
<dbReference type="NCBIfam" id="TIGR04178">
    <property type="entry name" value="exo_archaeo"/>
    <property type="match status" value="1"/>
</dbReference>
<keyword evidence="5" id="KW-0378">Hydrolase</keyword>
<evidence type="ECO:0000256" key="7">
    <source>
        <dbReference type="ARBA" id="ARBA00023136"/>
    </source>
</evidence>
<feature type="transmembrane region" description="Helical" evidence="8">
    <location>
        <begin position="141"/>
        <end position="160"/>
    </location>
</feature>
<keyword evidence="3" id="KW-0645">Protease</keyword>
<dbReference type="InterPro" id="IPR026392">
    <property type="entry name" value="Exo/Archaeosortase_dom"/>
</dbReference>
<dbReference type="Proteomes" id="UP001204798">
    <property type="component" value="Unassembled WGS sequence"/>
</dbReference>
<feature type="transmembrane region" description="Helical" evidence="8">
    <location>
        <begin position="267"/>
        <end position="288"/>
    </location>
</feature>
<feature type="transmembrane region" description="Helical" evidence="8">
    <location>
        <begin position="226"/>
        <end position="246"/>
    </location>
</feature>
<evidence type="ECO:0000256" key="5">
    <source>
        <dbReference type="ARBA" id="ARBA00022801"/>
    </source>
</evidence>
<accession>A0ABT2EQQ7</accession>
<evidence type="ECO:0000256" key="3">
    <source>
        <dbReference type="ARBA" id="ARBA00022670"/>
    </source>
</evidence>
<feature type="transmembrane region" description="Helical" evidence="8">
    <location>
        <begin position="315"/>
        <end position="334"/>
    </location>
</feature>
<comment type="subcellular location">
    <subcellularLocation>
        <location evidence="1">Cell membrane</location>
        <topology evidence="1">Multi-pass membrane protein</topology>
    </subcellularLocation>
</comment>
<sequence>MKAAERESGKAVSGAGEICGVDWLWLLPFFAALIALAVIFHPLSVNLATIPLSGSTNESLGVFALLLSGWLVWRERERLKNLPTQPDAWGLVFLLLGALVAIAGYRLVMRFALGVALVLIVTGAVWWLWGRHWVRHLWFPLLLLVAVVPLPLDLVGAIAFRMQTIVARYAAFLSGLFGVPVERVGVTLNIPGHVIQVNEACSGWHSFSAAFWLFLLLLYWQRPQRWWQWLWVIPVLFPIAIVSNIFRVTTVVVSAANGFDLLLRSPWHEMLGLGYFLLLVWLLFRYAIKWQSDETGNVVFSATESKWLLPARSRAWQLTGLLWVVAGLVLWTGWQMGRAASNFKPPEIPKQLGEWKLVWENVEGLDDGYWFAQARYEAKGQPPLQVLLHIPIENRHRPKRLLNLWLGQGYELVGSETLTVDLPHRKIPAQLVRFAKGQEIQFVAVTYLHPKRAVTSPISARWHRMQEQLLFGVSKPWLAVGVAGNDEKAVIKAFKNIAAEMDTWLSKQ</sequence>
<keyword evidence="2" id="KW-1003">Cell membrane</keyword>
<evidence type="ECO:0000256" key="6">
    <source>
        <dbReference type="ARBA" id="ARBA00022989"/>
    </source>
</evidence>
<evidence type="ECO:0000256" key="8">
    <source>
        <dbReference type="SAM" id="Phobius"/>
    </source>
</evidence>
<keyword evidence="4 8" id="KW-0812">Transmembrane</keyword>
<feature type="transmembrane region" description="Helical" evidence="8">
    <location>
        <begin position="111"/>
        <end position="129"/>
    </location>
</feature>
<evidence type="ECO:0000256" key="1">
    <source>
        <dbReference type="ARBA" id="ARBA00004651"/>
    </source>
</evidence>
<gene>
    <name evidence="9" type="ORF">M2350_002710</name>
</gene>